<reference evidence="1 2" key="1">
    <citation type="submission" date="2020-02" db="EMBL/GenBank/DDBJ databases">
        <authorList>
            <consortium name="PulseNet: The National Subtyping Network for Foodborne Disease Surveillance"/>
            <person name="Tarr C.L."/>
            <person name="Trees E."/>
            <person name="Katz L.S."/>
            <person name="Carleton-Romer H.A."/>
            <person name="Stroika S."/>
            <person name="Kucerova Z."/>
            <person name="Roache K.F."/>
            <person name="Sabol A.L."/>
            <person name="Besser J."/>
            <person name="Gerner-Smidt P."/>
        </authorList>
    </citation>
    <scope>NUCLEOTIDE SEQUENCE [LARGE SCALE GENOMIC DNA]</scope>
    <source>
        <strain evidence="1 2">PNUSAE002719</strain>
    </source>
</reference>
<dbReference type="RefSeq" id="WP_332378749.1">
    <property type="nucleotide sequence ID" value="NZ_JAVDCF010000002.1"/>
</dbReference>
<dbReference type="EMBL" id="AATLZG010000009">
    <property type="protein sequence ID" value="EFM8154052.1"/>
    <property type="molecule type" value="Genomic_DNA"/>
</dbReference>
<proteinExistence type="predicted"/>
<comment type="caution">
    <text evidence="1">The sequence shown here is derived from an EMBL/GenBank/DDBJ whole genome shotgun (WGS) entry which is preliminary data.</text>
</comment>
<dbReference type="Proteomes" id="UP000555763">
    <property type="component" value="Unassembled WGS sequence"/>
</dbReference>
<sequence length="286" mass="32539">MRTDNQIHKTLFTIPAAAHSSVPANIKPLPEQRRITGHKQTDAYLWVMQVIRLNDAAHLDAAEAALAKLTITPEEASDRYARYLAANGAHPFQVAFSSVGMSDPLEAIRRARENIRKADNVRAVFGNYESAMEEVEAERIIRSSERFIDDYCWGWTAAEKKAGSIDANRMNEIDASRREYVNGYSDVLPAPHTLSDVVREFIYWDWLYEMRDTACRESGDEYGYSEHHSSVSDRELWLEKLLSTIKPVTRNEAVEVCRWFLGSGKTEYMKDDGAEVILNLVGECEQ</sequence>
<organism evidence="1 2">
    <name type="scientific">Escherichia coli</name>
    <dbReference type="NCBI Taxonomy" id="562"/>
    <lineage>
        <taxon>Bacteria</taxon>
        <taxon>Pseudomonadati</taxon>
        <taxon>Pseudomonadota</taxon>
        <taxon>Gammaproteobacteria</taxon>
        <taxon>Enterobacterales</taxon>
        <taxon>Enterobacteriaceae</taxon>
        <taxon>Escherichia</taxon>
    </lineage>
</organism>
<protein>
    <submittedName>
        <fullName evidence="1">Helix-turn-helix domain-containing protein</fullName>
    </submittedName>
</protein>
<dbReference type="AlphaFoldDB" id="A0A828PNR9"/>
<evidence type="ECO:0000313" key="2">
    <source>
        <dbReference type="Proteomes" id="UP000555763"/>
    </source>
</evidence>
<name>A0A828PNR9_ECOLX</name>
<evidence type="ECO:0000313" key="1">
    <source>
        <dbReference type="EMBL" id="EFM8154052.1"/>
    </source>
</evidence>
<accession>A0A828PNR9</accession>
<gene>
    <name evidence="1" type="ORF">A5U30_001647</name>
</gene>